<dbReference type="GO" id="GO:0015740">
    <property type="term" value="P:C4-dicarboxylate transport"/>
    <property type="evidence" value="ECO:0007669"/>
    <property type="project" value="TreeGrafter"/>
</dbReference>
<organism evidence="11 12">
    <name type="scientific">Roseibium aggregatum</name>
    <dbReference type="NCBI Taxonomy" id="187304"/>
    <lineage>
        <taxon>Bacteria</taxon>
        <taxon>Pseudomonadati</taxon>
        <taxon>Pseudomonadota</taxon>
        <taxon>Alphaproteobacteria</taxon>
        <taxon>Hyphomicrobiales</taxon>
        <taxon>Stappiaceae</taxon>
        <taxon>Roseibium</taxon>
    </lineage>
</organism>
<evidence type="ECO:0000313" key="11">
    <source>
        <dbReference type="EMBL" id="CTQ47549.1"/>
    </source>
</evidence>
<keyword evidence="12" id="KW-1185">Reference proteome</keyword>
<evidence type="ECO:0000256" key="1">
    <source>
        <dbReference type="ARBA" id="ARBA00004429"/>
    </source>
</evidence>
<keyword evidence="7 9" id="KW-0472">Membrane</keyword>
<evidence type="ECO:0000256" key="2">
    <source>
        <dbReference type="ARBA" id="ARBA00022448"/>
    </source>
</evidence>
<dbReference type="PANTHER" id="PTHR35011">
    <property type="entry name" value="2,3-DIKETO-L-GULONATE TRAP TRANSPORTER SMALL PERMEASE PROTEIN YIAM"/>
    <property type="match status" value="1"/>
</dbReference>
<dbReference type="PANTHER" id="PTHR35011:SF2">
    <property type="entry name" value="2,3-DIKETO-L-GULONATE TRAP TRANSPORTER SMALL PERMEASE PROTEIN YIAM"/>
    <property type="match status" value="1"/>
</dbReference>
<dbReference type="InterPro" id="IPR007387">
    <property type="entry name" value="TRAP_DctQ"/>
</dbReference>
<accession>A0A0M6YDN6</accession>
<dbReference type="InterPro" id="IPR055348">
    <property type="entry name" value="DctQ"/>
</dbReference>
<protein>
    <recommendedName>
        <fullName evidence="9">TRAP transporter small permease protein</fullName>
    </recommendedName>
</protein>
<comment type="subcellular location">
    <subcellularLocation>
        <location evidence="1 9">Cell inner membrane</location>
        <topology evidence="1 9">Multi-pass membrane protein</topology>
    </subcellularLocation>
</comment>
<evidence type="ECO:0000256" key="3">
    <source>
        <dbReference type="ARBA" id="ARBA00022475"/>
    </source>
</evidence>
<dbReference type="GO" id="GO:0022857">
    <property type="term" value="F:transmembrane transporter activity"/>
    <property type="evidence" value="ECO:0007669"/>
    <property type="project" value="UniProtKB-UniRule"/>
</dbReference>
<evidence type="ECO:0000259" key="10">
    <source>
        <dbReference type="Pfam" id="PF04290"/>
    </source>
</evidence>
<evidence type="ECO:0000256" key="5">
    <source>
        <dbReference type="ARBA" id="ARBA00022692"/>
    </source>
</evidence>
<feature type="domain" description="Tripartite ATP-independent periplasmic transporters DctQ component" evidence="10">
    <location>
        <begin position="23"/>
        <end position="155"/>
    </location>
</feature>
<dbReference type="AlphaFoldDB" id="A0A0M6YDN6"/>
<comment type="function">
    <text evidence="9">Part of the tripartite ATP-independent periplasmic (TRAP) transport system.</text>
</comment>
<keyword evidence="5 9" id="KW-0812">Transmembrane</keyword>
<name>A0A0M6YDN6_9HYPH</name>
<evidence type="ECO:0000313" key="12">
    <source>
        <dbReference type="Proteomes" id="UP000048926"/>
    </source>
</evidence>
<keyword evidence="4 9" id="KW-0997">Cell inner membrane</keyword>
<comment type="similarity">
    <text evidence="8 9">Belongs to the TRAP transporter small permease family.</text>
</comment>
<keyword evidence="2 9" id="KW-0813">Transport</keyword>
<evidence type="ECO:0000256" key="9">
    <source>
        <dbReference type="RuleBase" id="RU369079"/>
    </source>
</evidence>
<dbReference type="Proteomes" id="UP000048926">
    <property type="component" value="Unassembled WGS sequence"/>
</dbReference>
<evidence type="ECO:0000256" key="6">
    <source>
        <dbReference type="ARBA" id="ARBA00022989"/>
    </source>
</evidence>
<comment type="subunit">
    <text evidence="9">The complex comprises the extracytoplasmic solute receptor protein and the two transmembrane proteins.</text>
</comment>
<feature type="transmembrane region" description="Helical" evidence="9">
    <location>
        <begin position="47"/>
        <end position="64"/>
    </location>
</feature>
<evidence type="ECO:0000256" key="7">
    <source>
        <dbReference type="ARBA" id="ARBA00023136"/>
    </source>
</evidence>
<keyword evidence="3" id="KW-1003">Cell membrane</keyword>
<dbReference type="EMBL" id="CXST01000008">
    <property type="protein sequence ID" value="CTQ47549.1"/>
    <property type="molecule type" value="Genomic_DNA"/>
</dbReference>
<reference evidence="12" key="1">
    <citation type="submission" date="2015-07" db="EMBL/GenBank/DDBJ databases">
        <authorList>
            <person name="Rodrigo-Torres Lidia"/>
            <person name="Arahal R.David."/>
        </authorList>
    </citation>
    <scope>NUCLEOTIDE SEQUENCE [LARGE SCALE GENOMIC DNA]</scope>
    <source>
        <strain evidence="12">CECT 4801</strain>
    </source>
</reference>
<proteinExistence type="inferred from homology"/>
<keyword evidence="6 9" id="KW-1133">Transmembrane helix</keyword>
<evidence type="ECO:0000256" key="8">
    <source>
        <dbReference type="ARBA" id="ARBA00038436"/>
    </source>
</evidence>
<dbReference type="RefSeq" id="WP_088665207.1">
    <property type="nucleotide sequence ID" value="NZ_CP045622.1"/>
</dbReference>
<gene>
    <name evidence="11" type="primary">yiaM_3</name>
    <name evidence="11" type="ORF">LAL4801_06011</name>
</gene>
<dbReference type="GO" id="GO:0005886">
    <property type="term" value="C:plasma membrane"/>
    <property type="evidence" value="ECO:0007669"/>
    <property type="project" value="UniProtKB-SubCell"/>
</dbReference>
<feature type="transmembrane region" description="Helical" evidence="9">
    <location>
        <begin position="128"/>
        <end position="151"/>
    </location>
</feature>
<feature type="transmembrane region" description="Helical" evidence="9">
    <location>
        <begin position="12"/>
        <end position="32"/>
    </location>
</feature>
<dbReference type="STRING" id="187304.B0E33_15435"/>
<dbReference type="PROSITE" id="PS51257">
    <property type="entry name" value="PROKAR_LIPOPROTEIN"/>
    <property type="match status" value="1"/>
</dbReference>
<sequence>MTVITRGVDMVLRLVITIAFAVLVACVVWQVVSRYVLQSPSTVTDEMARFLFIWVALLGGAYTFGQRRHLAIDLLPVITTGILRLLVNVGIIAAIALFAGVVMVYGGLDLVSRTLETQQVSPALRLPMGLVYIAIPFSGLCILYYCLTFLADLFRTGRGPNEQEGTASVGGPLD</sequence>
<dbReference type="OrthoDB" id="4964541at2"/>
<dbReference type="Pfam" id="PF04290">
    <property type="entry name" value="DctQ"/>
    <property type="match status" value="1"/>
</dbReference>
<evidence type="ECO:0000256" key="4">
    <source>
        <dbReference type="ARBA" id="ARBA00022519"/>
    </source>
</evidence>
<feature type="transmembrane region" description="Helical" evidence="9">
    <location>
        <begin position="85"/>
        <end position="108"/>
    </location>
</feature>